<dbReference type="AlphaFoldDB" id="A0A7K3VP38"/>
<dbReference type="GO" id="GO:0016491">
    <property type="term" value="F:oxidoreductase activity"/>
    <property type="evidence" value="ECO:0007669"/>
    <property type="project" value="UniProtKB-KW"/>
</dbReference>
<comment type="caution">
    <text evidence="2">The sequence shown here is derived from an EMBL/GenBank/DDBJ whole genome shotgun (WGS) entry which is preliminary data.</text>
</comment>
<keyword evidence="1" id="KW-0560">Oxidoreductase</keyword>
<accession>A0A7K3VP38</accession>
<gene>
    <name evidence="2" type="ORF">GR257_23925</name>
</gene>
<reference evidence="2 3" key="1">
    <citation type="submission" date="2019-12" db="EMBL/GenBank/DDBJ databases">
        <title>Rhizobium genotypes associated with high levels of biological nitrogen fixation by grain legumes in a temperate-maritime cropping system.</title>
        <authorList>
            <person name="Maluk M."/>
            <person name="Francesc Ferrando Molina F."/>
            <person name="Lopez Del Egido L."/>
            <person name="Lafos M."/>
            <person name="Langarica-Fuentes A."/>
            <person name="Gebre Yohannes G."/>
            <person name="Young M.W."/>
            <person name="Martin P."/>
            <person name="Gantlett R."/>
            <person name="Kenicer G."/>
            <person name="Hawes C."/>
            <person name="Begg G.S."/>
            <person name="Quilliam R.S."/>
            <person name="Squire G.R."/>
            <person name="Poole P.S."/>
            <person name="Young P.W."/>
            <person name="Iannetta P.M."/>
            <person name="James E.K."/>
        </authorList>
    </citation>
    <scope>NUCLEOTIDE SEQUENCE [LARGE SCALE GENOMIC DNA]</scope>
    <source>
        <strain evidence="2 3">JHI54</strain>
    </source>
</reference>
<organism evidence="2 3">
    <name type="scientific">Rhizobium leguminosarum</name>
    <dbReference type="NCBI Taxonomy" id="384"/>
    <lineage>
        <taxon>Bacteria</taxon>
        <taxon>Pseudomonadati</taxon>
        <taxon>Pseudomonadota</taxon>
        <taxon>Alphaproteobacteria</taxon>
        <taxon>Hyphomicrobiales</taxon>
        <taxon>Rhizobiaceae</taxon>
        <taxon>Rhizobium/Agrobacterium group</taxon>
        <taxon>Rhizobium</taxon>
    </lineage>
</organism>
<dbReference type="InterPro" id="IPR025337">
    <property type="entry name" value="Questin_oxidase-like"/>
</dbReference>
<proteinExistence type="predicted"/>
<sequence>MERNHQITVDAQPDSPTAIYRHPRASARLRPLIADVGQRSGEFPDYLANHLPMVLEAMGRLGAAPERLEAYARHYTLAHAVPFPPPAASSLTDATWRSALGQRERETDLRDYFADVVSRIGGNEAIRLHLPALFPGVAASATHGLMRLAYAVLRRDETEIGIALGYWAATYLAFPTPPLAGSPTVDDPVELILSMQSEPSFRNIAVSSTLLWKWIEAVGHIPAFQQRLGRLAPTDDLLIRMRRASLALYAGTMSFEALHALTGSHWLRLVSPHLDKPQILAVHFWEVVLSLYTKIGMPDLPSADMLDAWRKLHVPPDEAIAAAAVASDDEHDHSLVFSALEEYRHTGDPLYRVVAARRVGLIE</sequence>
<dbReference type="EMBL" id="WUFV01000016">
    <property type="protein sequence ID" value="NEK17871.1"/>
    <property type="molecule type" value="Genomic_DNA"/>
</dbReference>
<dbReference type="RefSeq" id="WP_164048394.1">
    <property type="nucleotide sequence ID" value="NZ_JBGEXK010000002.1"/>
</dbReference>
<evidence type="ECO:0000256" key="1">
    <source>
        <dbReference type="ARBA" id="ARBA00023002"/>
    </source>
</evidence>
<dbReference type="Pfam" id="PF14027">
    <property type="entry name" value="Questin_oxidase"/>
    <property type="match status" value="1"/>
</dbReference>
<dbReference type="Proteomes" id="UP000471705">
    <property type="component" value="Unassembled WGS sequence"/>
</dbReference>
<protein>
    <submittedName>
        <fullName evidence="2">DUF4243 domain-containing protein</fullName>
    </submittedName>
</protein>
<evidence type="ECO:0000313" key="2">
    <source>
        <dbReference type="EMBL" id="NEK17871.1"/>
    </source>
</evidence>
<name>A0A7K3VP38_RHILE</name>
<dbReference type="PANTHER" id="PTHR35870:SF1">
    <property type="entry name" value="PROTEIN, PUTATIVE (AFU_ORTHOLOGUE AFUA_5G03330)-RELATED"/>
    <property type="match status" value="1"/>
</dbReference>
<evidence type="ECO:0000313" key="3">
    <source>
        <dbReference type="Proteomes" id="UP000471705"/>
    </source>
</evidence>
<dbReference type="PANTHER" id="PTHR35870">
    <property type="entry name" value="PROTEIN, PUTATIVE (AFU_ORTHOLOGUE AFUA_5G03330)-RELATED"/>
    <property type="match status" value="1"/>
</dbReference>